<dbReference type="InterPro" id="IPR010998">
    <property type="entry name" value="Integrase_recombinase_N"/>
</dbReference>
<dbReference type="RefSeq" id="WP_163107428.1">
    <property type="nucleotide sequence ID" value="NZ_JAAAWO010000013.1"/>
</dbReference>
<feature type="active site" evidence="11">
    <location>
        <position position="280"/>
    </location>
</feature>
<sequence>MTQTTRQLTYVPGASQAHIDNFIEMLWLEKGLSEHTQQSYRTDLKKLAIYFNNEGIKDLAVVTTEQLQDYLAYRYEQGLSSRSTQRALSAIRSFYVFLIAKQVRVDSPVSTLSNPKTPKSLPTSLSEQQVEDLLAAPLTDDPIECRDKSMLEVLYATGLRVSELIGLTMDQISLQQGVVRVVGKGDKERLVPLGEEAIEWLLVYIKTARPMLATKQSDVVFLSRRGQQMTRQTFWHRIKYYAVKAGIEQHLSPHTLRHAFATHLLNHGADLRVVQMLLGHSDLSTTQIYTHVATERLQTLIHSHHPRG</sequence>
<evidence type="ECO:0000256" key="2">
    <source>
        <dbReference type="ARBA" id="ARBA00010450"/>
    </source>
</evidence>
<keyword evidence="7 11" id="KW-0229">DNA integration</keyword>
<feature type="domain" description="Tyr recombinase" evidence="12">
    <location>
        <begin position="120"/>
        <end position="302"/>
    </location>
</feature>
<comment type="caution">
    <text evidence="14">The sequence shown here is derived from an EMBL/GenBank/DDBJ whole genome shotgun (WGS) entry which is preliminary data.</text>
</comment>
<evidence type="ECO:0000256" key="11">
    <source>
        <dbReference type="HAMAP-Rule" id="MF_01807"/>
    </source>
</evidence>
<keyword evidence="8 11" id="KW-0238">DNA-binding</keyword>
<dbReference type="InterPro" id="IPR002104">
    <property type="entry name" value="Integrase_catalytic"/>
</dbReference>
<dbReference type="InterPro" id="IPR011010">
    <property type="entry name" value="DNA_brk_join_enz"/>
</dbReference>
<reference evidence="14 15" key="1">
    <citation type="submission" date="2020-01" db="EMBL/GenBank/DDBJ databases">
        <title>Genomes of bacteria type strains.</title>
        <authorList>
            <person name="Chen J."/>
            <person name="Zhu S."/>
            <person name="Yang J."/>
        </authorList>
    </citation>
    <scope>NUCLEOTIDE SEQUENCE [LARGE SCALE GENOMIC DNA]</scope>
    <source>
        <strain evidence="14 15">LMG 24078</strain>
    </source>
</reference>
<proteinExistence type="inferred from homology"/>
<keyword evidence="10 11" id="KW-0131">Cell cycle</keyword>
<dbReference type="InterPro" id="IPR044068">
    <property type="entry name" value="CB"/>
</dbReference>
<dbReference type="PANTHER" id="PTHR30349">
    <property type="entry name" value="PHAGE INTEGRASE-RELATED"/>
    <property type="match status" value="1"/>
</dbReference>
<evidence type="ECO:0000256" key="7">
    <source>
        <dbReference type="ARBA" id="ARBA00022908"/>
    </source>
</evidence>
<keyword evidence="15" id="KW-1185">Reference proteome</keyword>
<evidence type="ECO:0000256" key="1">
    <source>
        <dbReference type="ARBA" id="ARBA00004496"/>
    </source>
</evidence>
<dbReference type="GO" id="GO:0005737">
    <property type="term" value="C:cytoplasm"/>
    <property type="evidence" value="ECO:0007669"/>
    <property type="project" value="UniProtKB-SubCell"/>
</dbReference>
<feature type="active site" evidence="11">
    <location>
        <position position="257"/>
    </location>
</feature>
<evidence type="ECO:0000256" key="4">
    <source>
        <dbReference type="ARBA" id="ARBA00022490"/>
    </source>
</evidence>
<comment type="function">
    <text evidence="11">Site-specific tyrosine recombinase, which acts by catalyzing the cutting and rejoining of the recombining DNA molecules. The XerC-XerD complex is essential to convert dimers of the bacterial chromosome into monomers to permit their segregation at cell division. It also contributes to the segregational stability of plasmids.</text>
</comment>
<dbReference type="HAMAP" id="MF_01808">
    <property type="entry name" value="Recomb_XerC_XerD"/>
    <property type="match status" value="1"/>
</dbReference>
<dbReference type="SUPFAM" id="SSF56349">
    <property type="entry name" value="DNA breaking-rejoining enzymes"/>
    <property type="match status" value="1"/>
</dbReference>
<dbReference type="InterPro" id="IPR011932">
    <property type="entry name" value="Recomb_XerD"/>
</dbReference>
<dbReference type="Gene3D" id="1.10.150.130">
    <property type="match status" value="1"/>
</dbReference>
<keyword evidence="6 11" id="KW-0159">Chromosome partition</keyword>
<name>A0A6N9TL63_9ALTE</name>
<dbReference type="PROSITE" id="PS51900">
    <property type="entry name" value="CB"/>
    <property type="match status" value="1"/>
</dbReference>
<dbReference type="PROSITE" id="PS51898">
    <property type="entry name" value="TYR_RECOMBINASE"/>
    <property type="match status" value="1"/>
</dbReference>
<dbReference type="Pfam" id="PF02899">
    <property type="entry name" value="Phage_int_SAM_1"/>
    <property type="match status" value="1"/>
</dbReference>
<dbReference type="GO" id="GO:0009037">
    <property type="term" value="F:tyrosine-based site-specific recombinase activity"/>
    <property type="evidence" value="ECO:0007669"/>
    <property type="project" value="UniProtKB-UniRule"/>
</dbReference>
<protein>
    <recommendedName>
        <fullName evidence="3 11">Tyrosine recombinase XerD</fullName>
    </recommendedName>
</protein>
<dbReference type="NCBIfam" id="TIGR02225">
    <property type="entry name" value="recomb_XerD"/>
    <property type="match status" value="1"/>
</dbReference>
<dbReference type="PANTHER" id="PTHR30349:SF90">
    <property type="entry name" value="TYROSINE RECOMBINASE XERD"/>
    <property type="match status" value="1"/>
</dbReference>
<dbReference type="EMBL" id="JAAAWO010000013">
    <property type="protein sequence ID" value="NDW16865.1"/>
    <property type="molecule type" value="Genomic_DNA"/>
</dbReference>
<feature type="domain" description="Core-binding (CB)" evidence="13">
    <location>
        <begin position="13"/>
        <end position="99"/>
    </location>
</feature>
<evidence type="ECO:0000259" key="13">
    <source>
        <dbReference type="PROSITE" id="PS51900"/>
    </source>
</evidence>
<keyword evidence="5 11" id="KW-0132">Cell division</keyword>
<keyword evidence="4 11" id="KW-0963">Cytoplasm</keyword>
<organism evidence="14 15">
    <name type="scientific">Alteromonas genovensis</name>
    <dbReference type="NCBI Taxonomy" id="471225"/>
    <lineage>
        <taxon>Bacteria</taxon>
        <taxon>Pseudomonadati</taxon>
        <taxon>Pseudomonadota</taxon>
        <taxon>Gammaproteobacteria</taxon>
        <taxon>Alteromonadales</taxon>
        <taxon>Alteromonadaceae</taxon>
        <taxon>Alteromonas/Salinimonas group</taxon>
        <taxon>Alteromonas</taxon>
    </lineage>
</organism>
<dbReference type="NCBIfam" id="NF001399">
    <property type="entry name" value="PRK00283.1"/>
    <property type="match status" value="1"/>
</dbReference>
<evidence type="ECO:0000256" key="8">
    <source>
        <dbReference type="ARBA" id="ARBA00023125"/>
    </source>
</evidence>
<feature type="active site" evidence="11">
    <location>
        <position position="184"/>
    </location>
</feature>
<feature type="active site" evidence="11">
    <location>
        <position position="254"/>
    </location>
</feature>
<accession>A0A6N9TL63</accession>
<dbReference type="HAMAP" id="MF_01807">
    <property type="entry name" value="Recomb_XerD"/>
    <property type="match status" value="1"/>
</dbReference>
<dbReference type="GO" id="GO:0007059">
    <property type="term" value="P:chromosome segregation"/>
    <property type="evidence" value="ECO:0007669"/>
    <property type="project" value="UniProtKB-UniRule"/>
</dbReference>
<dbReference type="AlphaFoldDB" id="A0A6N9TL63"/>
<evidence type="ECO:0000256" key="6">
    <source>
        <dbReference type="ARBA" id="ARBA00022829"/>
    </source>
</evidence>
<dbReference type="InterPro" id="IPR023009">
    <property type="entry name" value="Tyrosine_recombinase_XerC/XerD"/>
</dbReference>
<dbReference type="Gene3D" id="1.10.443.10">
    <property type="entry name" value="Intergrase catalytic core"/>
    <property type="match status" value="1"/>
</dbReference>
<dbReference type="InterPro" id="IPR013762">
    <property type="entry name" value="Integrase-like_cat_sf"/>
</dbReference>
<evidence type="ECO:0000256" key="3">
    <source>
        <dbReference type="ARBA" id="ARBA00015810"/>
    </source>
</evidence>
<feature type="active site" description="O-(3'-phospho-DNA)-tyrosine intermediate" evidence="11">
    <location>
        <position position="289"/>
    </location>
</feature>
<dbReference type="GO" id="GO:0003677">
    <property type="term" value="F:DNA binding"/>
    <property type="evidence" value="ECO:0007669"/>
    <property type="project" value="UniProtKB-UniRule"/>
</dbReference>
<evidence type="ECO:0000313" key="14">
    <source>
        <dbReference type="EMBL" id="NDW16865.1"/>
    </source>
</evidence>
<evidence type="ECO:0000256" key="5">
    <source>
        <dbReference type="ARBA" id="ARBA00022618"/>
    </source>
</evidence>
<comment type="subunit">
    <text evidence="11">Forms a cyclic heterotetrameric complex composed of two molecules of XerC and two molecules of XerD.</text>
</comment>
<gene>
    <name evidence="11 14" type="primary">xerD</name>
    <name evidence="14" type="ORF">GTQ48_15230</name>
</gene>
<comment type="similarity">
    <text evidence="2 11">Belongs to the 'phage' integrase family. XerD subfamily.</text>
</comment>
<dbReference type="Pfam" id="PF00589">
    <property type="entry name" value="Phage_integrase"/>
    <property type="match status" value="1"/>
</dbReference>
<dbReference type="GO" id="GO:0051301">
    <property type="term" value="P:cell division"/>
    <property type="evidence" value="ECO:0007669"/>
    <property type="project" value="UniProtKB-KW"/>
</dbReference>
<dbReference type="InterPro" id="IPR004107">
    <property type="entry name" value="Integrase_SAM-like_N"/>
</dbReference>
<dbReference type="InterPro" id="IPR050090">
    <property type="entry name" value="Tyrosine_recombinase_XerCD"/>
</dbReference>
<dbReference type="CDD" id="cd00798">
    <property type="entry name" value="INT_XerDC_C"/>
    <property type="match status" value="1"/>
</dbReference>
<evidence type="ECO:0000256" key="10">
    <source>
        <dbReference type="ARBA" id="ARBA00023306"/>
    </source>
</evidence>
<feature type="active site" evidence="11">
    <location>
        <position position="160"/>
    </location>
</feature>
<dbReference type="NCBIfam" id="NF040815">
    <property type="entry name" value="recomb_XerA_Arch"/>
    <property type="match status" value="1"/>
</dbReference>
<keyword evidence="9 11" id="KW-0233">DNA recombination</keyword>
<evidence type="ECO:0000256" key="9">
    <source>
        <dbReference type="ARBA" id="ARBA00023172"/>
    </source>
</evidence>
<evidence type="ECO:0000259" key="12">
    <source>
        <dbReference type="PROSITE" id="PS51898"/>
    </source>
</evidence>
<comment type="subcellular location">
    <subcellularLocation>
        <location evidence="1 11">Cytoplasm</location>
    </subcellularLocation>
</comment>
<dbReference type="GO" id="GO:0006313">
    <property type="term" value="P:DNA transposition"/>
    <property type="evidence" value="ECO:0007669"/>
    <property type="project" value="UniProtKB-UniRule"/>
</dbReference>
<evidence type="ECO:0000313" key="15">
    <source>
        <dbReference type="Proteomes" id="UP000471381"/>
    </source>
</evidence>
<dbReference type="Proteomes" id="UP000471381">
    <property type="component" value="Unassembled WGS sequence"/>
</dbReference>